<dbReference type="InterPro" id="IPR021130">
    <property type="entry name" value="PRib-ATP_PPHydrolase-like"/>
</dbReference>
<evidence type="ECO:0000256" key="8">
    <source>
        <dbReference type="HAMAP-Rule" id="MF_01020"/>
    </source>
</evidence>
<dbReference type="NCBIfam" id="TIGR03188">
    <property type="entry name" value="histidine_hisI"/>
    <property type="match status" value="1"/>
</dbReference>
<evidence type="ECO:0000256" key="9">
    <source>
        <dbReference type="SAM" id="MobiDB-lite"/>
    </source>
</evidence>
<dbReference type="SUPFAM" id="SSF101386">
    <property type="entry name" value="all-alpha NTP pyrophosphatases"/>
    <property type="match status" value="1"/>
</dbReference>
<comment type="catalytic activity">
    <reaction evidence="1 8">
        <text>1-(5-phospho-beta-D-ribosyl)-ATP + H2O = 1-(5-phospho-beta-D-ribosyl)-5'-AMP + diphosphate + H(+)</text>
        <dbReference type="Rhea" id="RHEA:22828"/>
        <dbReference type="ChEBI" id="CHEBI:15377"/>
        <dbReference type="ChEBI" id="CHEBI:15378"/>
        <dbReference type="ChEBI" id="CHEBI:33019"/>
        <dbReference type="ChEBI" id="CHEBI:59457"/>
        <dbReference type="ChEBI" id="CHEBI:73183"/>
        <dbReference type="EC" id="3.6.1.31"/>
    </reaction>
</comment>
<accession>A0A5C6AHF7</accession>
<dbReference type="PANTHER" id="PTHR42945">
    <property type="entry name" value="HISTIDINE BIOSYNTHESIS BIFUNCTIONAL PROTEIN"/>
    <property type="match status" value="1"/>
</dbReference>
<evidence type="ECO:0000256" key="7">
    <source>
        <dbReference type="ARBA" id="ARBA00023102"/>
    </source>
</evidence>
<comment type="caution">
    <text evidence="10">The sequence shown here is derived from an EMBL/GenBank/DDBJ whole genome shotgun (WGS) entry which is preliminary data.</text>
</comment>
<evidence type="ECO:0000256" key="5">
    <source>
        <dbReference type="ARBA" id="ARBA00022801"/>
    </source>
</evidence>
<evidence type="ECO:0000256" key="3">
    <source>
        <dbReference type="ARBA" id="ARBA00022605"/>
    </source>
</evidence>
<dbReference type="PANTHER" id="PTHR42945:SF1">
    <property type="entry name" value="HISTIDINE BIOSYNTHESIS BIFUNCTIONAL PROTEIN HIS7"/>
    <property type="match status" value="1"/>
</dbReference>
<name>A0A5C6AHF7_9BACT</name>
<dbReference type="InterPro" id="IPR008179">
    <property type="entry name" value="HisE"/>
</dbReference>
<evidence type="ECO:0000256" key="2">
    <source>
        <dbReference type="ARBA" id="ARBA00005204"/>
    </source>
</evidence>
<evidence type="ECO:0000256" key="1">
    <source>
        <dbReference type="ARBA" id="ARBA00001460"/>
    </source>
</evidence>
<dbReference type="GO" id="GO:0005737">
    <property type="term" value="C:cytoplasm"/>
    <property type="evidence" value="ECO:0007669"/>
    <property type="project" value="UniProtKB-SubCell"/>
</dbReference>
<gene>
    <name evidence="8 10" type="primary">hisE</name>
    <name evidence="10" type="ORF">Pla52n_50250</name>
</gene>
<dbReference type="AlphaFoldDB" id="A0A5C6AHF7"/>
<keyword evidence="4 8" id="KW-0547">Nucleotide-binding</keyword>
<dbReference type="Gene3D" id="1.10.287.1080">
    <property type="entry name" value="MazG-like"/>
    <property type="match status" value="1"/>
</dbReference>
<keyword evidence="6 8" id="KW-0067">ATP-binding</keyword>
<evidence type="ECO:0000256" key="4">
    <source>
        <dbReference type="ARBA" id="ARBA00022741"/>
    </source>
</evidence>
<dbReference type="GO" id="GO:0000105">
    <property type="term" value="P:L-histidine biosynthetic process"/>
    <property type="evidence" value="ECO:0007669"/>
    <property type="project" value="UniProtKB-UniRule"/>
</dbReference>
<feature type="compositionally biased region" description="Basic and acidic residues" evidence="9">
    <location>
        <begin position="106"/>
        <end position="124"/>
    </location>
</feature>
<comment type="pathway">
    <text evidence="2 8">Amino-acid biosynthesis; L-histidine biosynthesis; L-histidine from 5-phospho-alpha-D-ribose 1-diphosphate: step 2/9.</text>
</comment>
<comment type="subcellular location">
    <subcellularLocation>
        <location evidence="8">Cytoplasm</location>
    </subcellularLocation>
</comment>
<keyword evidence="11" id="KW-1185">Reference proteome</keyword>
<evidence type="ECO:0000313" key="11">
    <source>
        <dbReference type="Proteomes" id="UP000320176"/>
    </source>
</evidence>
<keyword evidence="3 8" id="KW-0028">Amino-acid biosynthesis</keyword>
<feature type="region of interest" description="Disordered" evidence="9">
    <location>
        <begin position="98"/>
        <end position="124"/>
    </location>
</feature>
<keyword evidence="8" id="KW-0963">Cytoplasm</keyword>
<dbReference type="RefSeq" id="WP_146522076.1">
    <property type="nucleotide sequence ID" value="NZ_CP151726.1"/>
</dbReference>
<proteinExistence type="inferred from homology"/>
<keyword evidence="7 8" id="KW-0368">Histidine biosynthesis</keyword>
<dbReference type="OrthoDB" id="9814738at2"/>
<protein>
    <recommendedName>
        <fullName evidence="8">Phosphoribosyl-ATP pyrophosphatase</fullName>
        <shortName evidence="8">PRA-PH</shortName>
        <ecNumber evidence="8">3.6.1.31</ecNumber>
    </recommendedName>
</protein>
<organism evidence="10 11">
    <name type="scientific">Stieleria varia</name>
    <dbReference type="NCBI Taxonomy" id="2528005"/>
    <lineage>
        <taxon>Bacteria</taxon>
        <taxon>Pseudomonadati</taxon>
        <taxon>Planctomycetota</taxon>
        <taxon>Planctomycetia</taxon>
        <taxon>Pirellulales</taxon>
        <taxon>Pirellulaceae</taxon>
        <taxon>Stieleria</taxon>
    </lineage>
</organism>
<dbReference type="GO" id="GO:0005524">
    <property type="term" value="F:ATP binding"/>
    <property type="evidence" value="ECO:0007669"/>
    <property type="project" value="UniProtKB-KW"/>
</dbReference>
<dbReference type="HAMAP" id="MF_01020">
    <property type="entry name" value="HisE"/>
    <property type="match status" value="1"/>
</dbReference>
<dbReference type="CDD" id="cd11534">
    <property type="entry name" value="NTP-PPase_HisIE_like"/>
    <property type="match status" value="1"/>
</dbReference>
<comment type="similarity">
    <text evidence="8">Belongs to the PRA-PH family.</text>
</comment>
<dbReference type="GO" id="GO:0004636">
    <property type="term" value="F:phosphoribosyl-ATP diphosphatase activity"/>
    <property type="evidence" value="ECO:0007669"/>
    <property type="project" value="UniProtKB-UniRule"/>
</dbReference>
<dbReference type="UniPathway" id="UPA00031">
    <property type="reaction ID" value="UER00007"/>
</dbReference>
<dbReference type="EMBL" id="SJPN01000006">
    <property type="protein sequence ID" value="TWT98511.1"/>
    <property type="molecule type" value="Genomic_DNA"/>
</dbReference>
<dbReference type="Proteomes" id="UP000320176">
    <property type="component" value="Unassembled WGS sequence"/>
</dbReference>
<reference evidence="10 11" key="1">
    <citation type="submission" date="2019-02" db="EMBL/GenBank/DDBJ databases">
        <title>Deep-cultivation of Planctomycetes and their phenomic and genomic characterization uncovers novel biology.</title>
        <authorList>
            <person name="Wiegand S."/>
            <person name="Jogler M."/>
            <person name="Boedeker C."/>
            <person name="Pinto D."/>
            <person name="Vollmers J."/>
            <person name="Rivas-Marin E."/>
            <person name="Kohn T."/>
            <person name="Peeters S.H."/>
            <person name="Heuer A."/>
            <person name="Rast P."/>
            <person name="Oberbeckmann S."/>
            <person name="Bunk B."/>
            <person name="Jeske O."/>
            <person name="Meyerdierks A."/>
            <person name="Storesund J.E."/>
            <person name="Kallscheuer N."/>
            <person name="Luecker S."/>
            <person name="Lage O.M."/>
            <person name="Pohl T."/>
            <person name="Merkel B.J."/>
            <person name="Hornburger P."/>
            <person name="Mueller R.-W."/>
            <person name="Bruemmer F."/>
            <person name="Labrenz M."/>
            <person name="Spormann A.M."/>
            <person name="Op Den Camp H."/>
            <person name="Overmann J."/>
            <person name="Amann R."/>
            <person name="Jetten M.S.M."/>
            <person name="Mascher T."/>
            <person name="Medema M.H."/>
            <person name="Devos D.P."/>
            <person name="Kaster A.-K."/>
            <person name="Ovreas L."/>
            <person name="Rohde M."/>
            <person name="Galperin M.Y."/>
            <person name="Jogler C."/>
        </authorList>
    </citation>
    <scope>NUCLEOTIDE SEQUENCE [LARGE SCALE GENOMIC DNA]</scope>
    <source>
        <strain evidence="10 11">Pla52n</strain>
    </source>
</reference>
<evidence type="ECO:0000313" key="10">
    <source>
        <dbReference type="EMBL" id="TWT98511.1"/>
    </source>
</evidence>
<keyword evidence="5 8" id="KW-0378">Hydrolase</keyword>
<dbReference type="EC" id="3.6.1.31" evidence="8"/>
<dbReference type="Pfam" id="PF01503">
    <property type="entry name" value="PRA-PH"/>
    <property type="match status" value="1"/>
</dbReference>
<evidence type="ECO:0000256" key="6">
    <source>
        <dbReference type="ARBA" id="ARBA00022840"/>
    </source>
</evidence>
<sequence>MSNALEPISRLMATLAQRAADRPAGSYTTRLLDGGPEKIGGKVLEEARELIEAAGESGDEGRNHFIYEAGDLIYHTLVMLAWRGVDLSEVAQELAKREGVSGLVEKANRPAKDPESEKHSGHES</sequence>